<gene>
    <name evidence="3" type="ordered locus">Bsel_2966</name>
</gene>
<dbReference type="InterPro" id="IPR001387">
    <property type="entry name" value="Cro/C1-type_HTH"/>
</dbReference>
<protein>
    <submittedName>
        <fullName evidence="3">Transcriptional regulator, XRE family</fullName>
    </submittedName>
</protein>
<dbReference type="RefSeq" id="WP_013173862.1">
    <property type="nucleotide sequence ID" value="NC_014219.1"/>
</dbReference>
<dbReference type="GO" id="GO:0003677">
    <property type="term" value="F:DNA binding"/>
    <property type="evidence" value="ECO:0007669"/>
    <property type="project" value="UniProtKB-KW"/>
</dbReference>
<keyword evidence="4" id="KW-1185">Reference proteome</keyword>
<accession>D6XZV0</accession>
<dbReference type="GO" id="GO:0003700">
    <property type="term" value="F:DNA-binding transcription factor activity"/>
    <property type="evidence" value="ECO:0007669"/>
    <property type="project" value="TreeGrafter"/>
</dbReference>
<dbReference type="Pfam" id="PF01381">
    <property type="entry name" value="HTH_3"/>
    <property type="match status" value="1"/>
</dbReference>
<dbReference type="InterPro" id="IPR050807">
    <property type="entry name" value="TransReg_Diox_bact_type"/>
</dbReference>
<dbReference type="PANTHER" id="PTHR46797:SF1">
    <property type="entry name" value="METHYLPHOSPHONATE SYNTHASE"/>
    <property type="match status" value="1"/>
</dbReference>
<evidence type="ECO:0000313" key="3">
    <source>
        <dbReference type="EMBL" id="ADI00452.1"/>
    </source>
</evidence>
<dbReference type="KEGG" id="bse:Bsel_2966"/>
<dbReference type="SUPFAM" id="SSF47413">
    <property type="entry name" value="lambda repressor-like DNA-binding domains"/>
    <property type="match status" value="1"/>
</dbReference>
<dbReference type="SMART" id="SM00530">
    <property type="entry name" value="HTH_XRE"/>
    <property type="match status" value="2"/>
</dbReference>
<evidence type="ECO:0000259" key="2">
    <source>
        <dbReference type="PROSITE" id="PS50943"/>
    </source>
</evidence>
<dbReference type="STRING" id="439292.Bsel_2966"/>
<dbReference type="OrthoDB" id="72638at2"/>
<dbReference type="InterPro" id="IPR010982">
    <property type="entry name" value="Lambda_DNA-bd_dom_sf"/>
</dbReference>
<evidence type="ECO:0000313" key="4">
    <source>
        <dbReference type="Proteomes" id="UP000000271"/>
    </source>
</evidence>
<dbReference type="Proteomes" id="UP000000271">
    <property type="component" value="Chromosome"/>
</dbReference>
<name>D6XZV0_BACIE</name>
<dbReference type="Gene3D" id="1.10.260.40">
    <property type="entry name" value="lambda repressor-like DNA-binding domains"/>
    <property type="match status" value="2"/>
</dbReference>
<dbReference type="PROSITE" id="PS50943">
    <property type="entry name" value="HTH_CROC1"/>
    <property type="match status" value="1"/>
</dbReference>
<keyword evidence="1" id="KW-0238">DNA-binding</keyword>
<sequence>MLKDNLKKLRKERGMSMRKLAELSGVSRSTLHDIENLNMKSTTLNTLEKLADALDVSVNYLIVESIEHLIEEYLKEAKMSHSELAHKADLKLEYIQKLADVIPDMEDYENVRKIARIMHANVDELIASLAKQEPPVYENLNPTLPEEDFKEDLIDLAEFEAFTDVARIVGHLDELTYAEIQRLKVAVKLALNKEL</sequence>
<dbReference type="EMBL" id="CP001791">
    <property type="protein sequence ID" value="ADI00452.1"/>
    <property type="molecule type" value="Genomic_DNA"/>
</dbReference>
<organism evidence="3 4">
    <name type="scientific">Bacillus selenitireducens (strain ATCC 700615 / DSM 15326 / MLS10)</name>
    <dbReference type="NCBI Taxonomy" id="439292"/>
    <lineage>
        <taxon>Bacteria</taxon>
        <taxon>Bacillati</taxon>
        <taxon>Bacillota</taxon>
        <taxon>Bacilli</taxon>
        <taxon>Bacillales</taxon>
        <taxon>Bacillaceae</taxon>
        <taxon>Salisediminibacterium</taxon>
    </lineage>
</organism>
<feature type="domain" description="HTH cro/C1-type" evidence="2">
    <location>
        <begin position="6"/>
        <end position="61"/>
    </location>
</feature>
<dbReference type="GO" id="GO:0005829">
    <property type="term" value="C:cytosol"/>
    <property type="evidence" value="ECO:0007669"/>
    <property type="project" value="TreeGrafter"/>
</dbReference>
<reference evidence="3" key="1">
    <citation type="submission" date="2009-10" db="EMBL/GenBank/DDBJ databases">
        <title>Complete sequence of Bacillus selenitireducens MLS10.</title>
        <authorList>
            <consortium name="US DOE Joint Genome Institute"/>
            <person name="Lucas S."/>
            <person name="Copeland A."/>
            <person name="Lapidus A."/>
            <person name="Glavina del Rio T."/>
            <person name="Dalin E."/>
            <person name="Tice H."/>
            <person name="Bruce D."/>
            <person name="Goodwin L."/>
            <person name="Pitluck S."/>
            <person name="Sims D."/>
            <person name="Brettin T."/>
            <person name="Detter J.C."/>
            <person name="Han C."/>
            <person name="Larimer F."/>
            <person name="Land M."/>
            <person name="Hauser L."/>
            <person name="Kyrpides N."/>
            <person name="Ovchinnikova G."/>
            <person name="Stolz J."/>
        </authorList>
    </citation>
    <scope>NUCLEOTIDE SEQUENCE [LARGE SCALE GENOMIC DNA]</scope>
    <source>
        <strain evidence="3">MLS10</strain>
    </source>
</reference>
<dbReference type="PANTHER" id="PTHR46797">
    <property type="entry name" value="HTH-TYPE TRANSCRIPTIONAL REGULATOR"/>
    <property type="match status" value="1"/>
</dbReference>
<proteinExistence type="predicted"/>
<evidence type="ECO:0000256" key="1">
    <source>
        <dbReference type="ARBA" id="ARBA00023125"/>
    </source>
</evidence>
<dbReference type="HOGENOM" id="CLU_1393885_0_0_9"/>
<dbReference type="CDD" id="cd00093">
    <property type="entry name" value="HTH_XRE"/>
    <property type="match status" value="1"/>
</dbReference>
<dbReference type="AlphaFoldDB" id="D6XZV0"/>